<evidence type="ECO:0000313" key="2">
    <source>
        <dbReference type="EMBL" id="KAG0570461.1"/>
    </source>
</evidence>
<reference evidence="2 3" key="1">
    <citation type="submission" date="2020-06" db="EMBL/GenBank/DDBJ databases">
        <title>WGS assembly of Ceratodon purpureus strain R40.</title>
        <authorList>
            <person name="Carey S.B."/>
            <person name="Jenkins J."/>
            <person name="Shu S."/>
            <person name="Lovell J.T."/>
            <person name="Sreedasyam A."/>
            <person name="Maumus F."/>
            <person name="Tiley G.P."/>
            <person name="Fernandez-Pozo N."/>
            <person name="Barry K."/>
            <person name="Chen C."/>
            <person name="Wang M."/>
            <person name="Lipzen A."/>
            <person name="Daum C."/>
            <person name="Saski C.A."/>
            <person name="Payton A.C."/>
            <person name="Mcbreen J.C."/>
            <person name="Conrad R.E."/>
            <person name="Kollar L.M."/>
            <person name="Olsson S."/>
            <person name="Huttunen S."/>
            <person name="Landis J.B."/>
            <person name="Wickett N.J."/>
            <person name="Johnson M.G."/>
            <person name="Rensing S.A."/>
            <person name="Grimwood J."/>
            <person name="Schmutz J."/>
            <person name="Mcdaniel S.F."/>
        </authorList>
    </citation>
    <scope>NUCLEOTIDE SEQUENCE [LARGE SCALE GENOMIC DNA]</scope>
    <source>
        <strain evidence="2 3">R40</strain>
    </source>
</reference>
<feature type="compositionally biased region" description="Low complexity" evidence="1">
    <location>
        <begin position="15"/>
        <end position="32"/>
    </location>
</feature>
<dbReference type="Proteomes" id="UP000822688">
    <property type="component" value="Chromosome 6"/>
</dbReference>
<dbReference type="AlphaFoldDB" id="A0A8T0HFA8"/>
<comment type="caution">
    <text evidence="2">The sequence shown here is derived from an EMBL/GenBank/DDBJ whole genome shotgun (WGS) entry which is preliminary data.</text>
</comment>
<dbReference type="EMBL" id="CM026427">
    <property type="protein sequence ID" value="KAG0570461.1"/>
    <property type="molecule type" value="Genomic_DNA"/>
</dbReference>
<proteinExistence type="predicted"/>
<organism evidence="2 3">
    <name type="scientific">Ceratodon purpureus</name>
    <name type="common">Fire moss</name>
    <name type="synonym">Dicranum purpureum</name>
    <dbReference type="NCBI Taxonomy" id="3225"/>
    <lineage>
        <taxon>Eukaryota</taxon>
        <taxon>Viridiplantae</taxon>
        <taxon>Streptophyta</taxon>
        <taxon>Embryophyta</taxon>
        <taxon>Bryophyta</taxon>
        <taxon>Bryophytina</taxon>
        <taxon>Bryopsida</taxon>
        <taxon>Dicranidae</taxon>
        <taxon>Pseudoditrichales</taxon>
        <taxon>Ditrichaceae</taxon>
        <taxon>Ceratodon</taxon>
    </lineage>
</organism>
<evidence type="ECO:0000313" key="3">
    <source>
        <dbReference type="Proteomes" id="UP000822688"/>
    </source>
</evidence>
<feature type="region of interest" description="Disordered" evidence="1">
    <location>
        <begin position="1"/>
        <end position="96"/>
    </location>
</feature>
<feature type="compositionally biased region" description="Low complexity" evidence="1">
    <location>
        <begin position="85"/>
        <end position="96"/>
    </location>
</feature>
<name>A0A8T0HFA8_CERPU</name>
<keyword evidence="3" id="KW-1185">Reference proteome</keyword>
<sequence length="120" mass="13606">MCPHNDTHKTQPNQKNNNTPSNTHKTTTFTPSSPSPKPRKHSQLHSHLSPTPTLLQNHTLDPPSVYQSHKPRTNQHMHWTTTNYTPHPQHLLPSPPTQLQTLITSKPHINEAEEQQASTT</sequence>
<evidence type="ECO:0000256" key="1">
    <source>
        <dbReference type="SAM" id="MobiDB-lite"/>
    </source>
</evidence>
<accession>A0A8T0HFA8</accession>
<gene>
    <name evidence="2" type="ORF">KC19_6G164000</name>
</gene>
<feature type="compositionally biased region" description="Polar residues" evidence="1">
    <location>
        <begin position="45"/>
        <end position="59"/>
    </location>
</feature>
<protein>
    <submittedName>
        <fullName evidence="2">Uncharacterized protein</fullName>
    </submittedName>
</protein>